<keyword evidence="3" id="KW-1185">Reference proteome</keyword>
<dbReference type="EMBL" id="LDAU01000171">
    <property type="protein sequence ID" value="KRX01286.1"/>
    <property type="molecule type" value="Genomic_DNA"/>
</dbReference>
<proteinExistence type="predicted"/>
<evidence type="ECO:0000256" key="1">
    <source>
        <dbReference type="SAM" id="Coils"/>
    </source>
</evidence>
<organism evidence="2 3">
    <name type="scientific">Pseudocohnilembus persalinus</name>
    <name type="common">Ciliate</name>
    <dbReference type="NCBI Taxonomy" id="266149"/>
    <lineage>
        <taxon>Eukaryota</taxon>
        <taxon>Sar</taxon>
        <taxon>Alveolata</taxon>
        <taxon>Ciliophora</taxon>
        <taxon>Intramacronucleata</taxon>
        <taxon>Oligohymenophorea</taxon>
        <taxon>Scuticociliatia</taxon>
        <taxon>Philasterida</taxon>
        <taxon>Pseudocohnilembidae</taxon>
        <taxon>Pseudocohnilembus</taxon>
    </lineage>
</organism>
<accession>A0A0V0QGF3</accession>
<dbReference type="AlphaFoldDB" id="A0A0V0QGF3"/>
<gene>
    <name evidence="2" type="ORF">PPERSA_11733</name>
</gene>
<keyword evidence="1" id="KW-0175">Coiled coil</keyword>
<dbReference type="InParanoid" id="A0A0V0QGF3"/>
<evidence type="ECO:0000313" key="2">
    <source>
        <dbReference type="EMBL" id="KRX01286.1"/>
    </source>
</evidence>
<dbReference type="Proteomes" id="UP000054937">
    <property type="component" value="Unassembled WGS sequence"/>
</dbReference>
<sequence length="186" mass="22486">MDSQTEIQQQNQENREKLLKQREELVKNLKEANYKGSEEIQRKCNQYIELSKQQQEIKKKNYTPDDNTRLYDYFESYFNIQMQEQKDDKQFQNLSQKQQEFHDTTQGKFFNKEFDLNEYTSNFNPQVYNPKTVVQHESENYDKLAMRALRGTDIAPVNQTQQQILQSQIMMEIKNKNASYQQQKQQ</sequence>
<comment type="caution">
    <text evidence="2">The sequence shown here is derived from an EMBL/GenBank/DDBJ whole genome shotgun (WGS) entry which is preliminary data.</text>
</comment>
<name>A0A0V0QGF3_PSEPJ</name>
<feature type="coiled-coil region" evidence="1">
    <location>
        <begin position="8"/>
        <end position="35"/>
    </location>
</feature>
<evidence type="ECO:0000313" key="3">
    <source>
        <dbReference type="Proteomes" id="UP000054937"/>
    </source>
</evidence>
<reference evidence="2 3" key="1">
    <citation type="journal article" date="2015" name="Sci. Rep.">
        <title>Genome of the facultative scuticociliatosis pathogen Pseudocohnilembus persalinus provides insight into its virulence through horizontal gene transfer.</title>
        <authorList>
            <person name="Xiong J."/>
            <person name="Wang G."/>
            <person name="Cheng J."/>
            <person name="Tian M."/>
            <person name="Pan X."/>
            <person name="Warren A."/>
            <person name="Jiang C."/>
            <person name="Yuan D."/>
            <person name="Miao W."/>
        </authorList>
    </citation>
    <scope>NUCLEOTIDE SEQUENCE [LARGE SCALE GENOMIC DNA]</scope>
    <source>
        <strain evidence="2">36N120E</strain>
    </source>
</reference>
<protein>
    <submittedName>
        <fullName evidence="2">Uncharacterized protein</fullName>
    </submittedName>
</protein>